<feature type="domain" description="SH2" evidence="3">
    <location>
        <begin position="355"/>
        <end position="452"/>
    </location>
</feature>
<dbReference type="Proteomes" id="UP000829720">
    <property type="component" value="Unassembled WGS sequence"/>
</dbReference>
<comment type="caution">
    <text evidence="4">The sequence shown here is derived from an EMBL/GenBank/DDBJ whole genome shotgun (WGS) entry which is preliminary data.</text>
</comment>
<feature type="region of interest" description="Disordered" evidence="2">
    <location>
        <begin position="16"/>
        <end position="105"/>
    </location>
</feature>
<feature type="compositionally biased region" description="Basic and acidic residues" evidence="2">
    <location>
        <begin position="281"/>
        <end position="294"/>
    </location>
</feature>
<dbReference type="Gene3D" id="3.30.505.10">
    <property type="entry name" value="SH2 domain"/>
    <property type="match status" value="1"/>
</dbReference>
<dbReference type="SUPFAM" id="SSF55550">
    <property type="entry name" value="SH2 domain"/>
    <property type="match status" value="1"/>
</dbReference>
<evidence type="ECO:0000256" key="1">
    <source>
        <dbReference type="PROSITE-ProRule" id="PRU00191"/>
    </source>
</evidence>
<dbReference type="OrthoDB" id="2412973at2759"/>
<dbReference type="InterPro" id="IPR051853">
    <property type="entry name" value="SH2-Ras-GEF_adapter"/>
</dbReference>
<evidence type="ECO:0000256" key="2">
    <source>
        <dbReference type="SAM" id="MobiDB-lite"/>
    </source>
</evidence>
<feature type="compositionally biased region" description="Low complexity" evidence="2">
    <location>
        <begin position="224"/>
        <end position="243"/>
    </location>
</feature>
<dbReference type="PANTHER" id="PTHR14247:SF6">
    <property type="entry name" value="SH2 DOMAIN-CONTAINING PROTEIN 3C"/>
    <property type="match status" value="1"/>
</dbReference>
<evidence type="ECO:0000313" key="5">
    <source>
        <dbReference type="Proteomes" id="UP000829720"/>
    </source>
</evidence>
<dbReference type="PRINTS" id="PR00401">
    <property type="entry name" value="SH2DOMAIN"/>
</dbReference>
<keyword evidence="5" id="KW-1185">Reference proteome</keyword>
<feature type="region of interest" description="Disordered" evidence="2">
    <location>
        <begin position="275"/>
        <end position="294"/>
    </location>
</feature>
<evidence type="ECO:0000259" key="3">
    <source>
        <dbReference type="PROSITE" id="PS50001"/>
    </source>
</evidence>
<name>A0A8T3E9Z3_9TELE</name>
<reference evidence="4" key="1">
    <citation type="submission" date="2021-01" db="EMBL/GenBank/DDBJ databases">
        <authorList>
            <person name="Zahm M."/>
            <person name="Roques C."/>
            <person name="Cabau C."/>
            <person name="Klopp C."/>
            <person name="Donnadieu C."/>
            <person name="Jouanno E."/>
            <person name="Lampietro C."/>
            <person name="Louis A."/>
            <person name="Herpin A."/>
            <person name="Echchiki A."/>
            <person name="Berthelot C."/>
            <person name="Parey E."/>
            <person name="Roest-Crollius H."/>
            <person name="Braasch I."/>
            <person name="Postlethwait J."/>
            <person name="Bobe J."/>
            <person name="Montfort J."/>
            <person name="Bouchez O."/>
            <person name="Begum T."/>
            <person name="Mejri S."/>
            <person name="Adams A."/>
            <person name="Chen W.-J."/>
            <person name="Guiguen Y."/>
        </authorList>
    </citation>
    <scope>NUCLEOTIDE SEQUENCE</scope>
    <source>
        <tissue evidence="4">Blood</tissue>
    </source>
</reference>
<dbReference type="CDD" id="cd10337">
    <property type="entry name" value="SH2_BCAR3"/>
    <property type="match status" value="1"/>
</dbReference>
<dbReference type="GO" id="GO:0001784">
    <property type="term" value="F:phosphotyrosine residue binding"/>
    <property type="evidence" value="ECO:0007669"/>
    <property type="project" value="InterPro"/>
</dbReference>
<keyword evidence="1" id="KW-0727">SH2 domain</keyword>
<feature type="compositionally biased region" description="Polar residues" evidence="2">
    <location>
        <begin position="175"/>
        <end position="184"/>
    </location>
</feature>
<dbReference type="PANTHER" id="PTHR14247">
    <property type="entry name" value="BREAST CANCER ANTI-ESTROGEN RESISTANCE PROTEIN 3 HOMOLOG-LIKE PROTEIN"/>
    <property type="match status" value="1"/>
</dbReference>
<organism evidence="4 5">
    <name type="scientific">Albula goreensis</name>
    <dbReference type="NCBI Taxonomy" id="1534307"/>
    <lineage>
        <taxon>Eukaryota</taxon>
        <taxon>Metazoa</taxon>
        <taxon>Chordata</taxon>
        <taxon>Craniata</taxon>
        <taxon>Vertebrata</taxon>
        <taxon>Euteleostomi</taxon>
        <taxon>Actinopterygii</taxon>
        <taxon>Neopterygii</taxon>
        <taxon>Teleostei</taxon>
        <taxon>Albuliformes</taxon>
        <taxon>Albulidae</taxon>
        <taxon>Albula</taxon>
    </lineage>
</organism>
<dbReference type="AlphaFoldDB" id="A0A8T3E9Z3"/>
<gene>
    <name evidence="4" type="ORF">AGOR_G00009280</name>
</gene>
<accession>A0A8T3E9Z3</accession>
<dbReference type="PROSITE" id="PS50001">
    <property type="entry name" value="SH2"/>
    <property type="match status" value="1"/>
</dbReference>
<proteinExistence type="predicted"/>
<feature type="compositionally biased region" description="Basic and acidic residues" evidence="2">
    <location>
        <begin position="19"/>
        <end position="28"/>
    </location>
</feature>
<feature type="region of interest" description="Disordered" evidence="2">
    <location>
        <begin position="124"/>
        <end position="245"/>
    </location>
</feature>
<dbReference type="SMART" id="SM00252">
    <property type="entry name" value="SH2"/>
    <property type="match status" value="1"/>
</dbReference>
<dbReference type="FunFam" id="3.30.505.10:FF:000013">
    <property type="entry name" value="SH2 domain-containing protein 3C isoform X1"/>
    <property type="match status" value="1"/>
</dbReference>
<evidence type="ECO:0000313" key="4">
    <source>
        <dbReference type="EMBL" id="KAI1904787.1"/>
    </source>
</evidence>
<feature type="compositionally biased region" description="Pro residues" evidence="2">
    <location>
        <begin position="201"/>
        <end position="212"/>
    </location>
</feature>
<feature type="compositionally biased region" description="Basic residues" evidence="2">
    <location>
        <begin position="75"/>
        <end position="90"/>
    </location>
</feature>
<dbReference type="InterPro" id="IPR000980">
    <property type="entry name" value="SH2"/>
</dbReference>
<sequence length="492" mass="54503">MRKLSLKWFGSLSNLSFRRTPEKGDSKSPLKHHGSLSEASSVEKSADDMDLCPHSPGYARSSDMYTHMGTMPRPSLKKKEKSLKGSKKGKGKSELSRRQSQRQAADYVCESPLLMALSTQTIQNLEAAPKPQNLEATPRPQSLEAAPLPQNTEAAPEPQNMVADPRPLPSPEIPLTSQPSQEPSNDIYVKMNPSAESMSPPKQPCSDPPGKPALPGKRSQLASPAVSVPTATPIPTAPSTLSSHLSVQQTANGECLTQGQNEDLLARLNPVLPPKETCPGGKEEEHSDAAKQDELQVRELEAEYEDSDLGSMDSRGEYVKFSKEKYLLDSPPEKLRKELEEELKLSSSDMRSHGWYHGHIPREVSETLVLRNGDFLIRDSLTSVGDYVLTSRWNHEVLHFKISKVLVKTNESRVQYLLERESFDSVPALVRYYVSNRRTVSQQSGAQIYCPINRTLPLRYLEATSPWPMVGTAWPTPHPIKEEPTSRGGVSP</sequence>
<dbReference type="InterPro" id="IPR036860">
    <property type="entry name" value="SH2_dom_sf"/>
</dbReference>
<dbReference type="Pfam" id="PF00017">
    <property type="entry name" value="SH2"/>
    <property type="match status" value="1"/>
</dbReference>
<protein>
    <recommendedName>
        <fullName evidence="3">SH2 domain-containing protein</fullName>
    </recommendedName>
</protein>
<dbReference type="InterPro" id="IPR044102">
    <property type="entry name" value="SH2_SHEP1/BCAR3/NSP1"/>
</dbReference>
<dbReference type="EMBL" id="JAERUA010000001">
    <property type="protein sequence ID" value="KAI1904787.1"/>
    <property type="molecule type" value="Genomic_DNA"/>
</dbReference>